<feature type="domain" description="EF-hand" evidence="3">
    <location>
        <begin position="114"/>
        <end position="149"/>
    </location>
</feature>
<evidence type="ECO:0000313" key="4">
    <source>
        <dbReference type="EMBL" id="ETW08155.1"/>
    </source>
</evidence>
<proteinExistence type="predicted"/>
<dbReference type="InterPro" id="IPR052603">
    <property type="entry name" value="EFCB6"/>
</dbReference>
<dbReference type="eggNOG" id="KOG0032">
    <property type="taxonomic scope" value="Eukaryota"/>
</dbReference>
<dbReference type="EMBL" id="KI913954">
    <property type="protein sequence ID" value="ETW08155.1"/>
    <property type="molecule type" value="Genomic_DNA"/>
</dbReference>
<dbReference type="SUPFAM" id="SSF47473">
    <property type="entry name" value="EF-hand"/>
    <property type="match status" value="2"/>
</dbReference>
<keyword evidence="1" id="KW-0106">Calcium</keyword>
<dbReference type="PANTHER" id="PTHR20875">
    <property type="entry name" value="EF-HAND CALCIUM-BINDING DOMAIN-CONTAINING PROTEIN 6-RELATED"/>
    <property type="match status" value="1"/>
</dbReference>
<dbReference type="Pfam" id="PF13499">
    <property type="entry name" value="EF-hand_7"/>
    <property type="match status" value="2"/>
</dbReference>
<feature type="domain" description="EF-hand" evidence="3">
    <location>
        <begin position="243"/>
        <end position="278"/>
    </location>
</feature>
<evidence type="ECO:0000256" key="2">
    <source>
        <dbReference type="SAM" id="MobiDB-lite"/>
    </source>
</evidence>
<dbReference type="RefSeq" id="XP_008864248.1">
    <property type="nucleotide sequence ID" value="XM_008866026.1"/>
</dbReference>
<dbReference type="PROSITE" id="PS50222">
    <property type="entry name" value="EF_HAND_2"/>
    <property type="match status" value="4"/>
</dbReference>
<dbReference type="InterPro" id="IPR011992">
    <property type="entry name" value="EF-hand-dom_pair"/>
</dbReference>
<dbReference type="AlphaFoldDB" id="A0A024UPN9"/>
<feature type="domain" description="EF-hand" evidence="3">
    <location>
        <begin position="25"/>
        <end position="60"/>
    </location>
</feature>
<organism evidence="4">
    <name type="scientific">Aphanomyces invadans</name>
    <dbReference type="NCBI Taxonomy" id="157072"/>
    <lineage>
        <taxon>Eukaryota</taxon>
        <taxon>Sar</taxon>
        <taxon>Stramenopiles</taxon>
        <taxon>Oomycota</taxon>
        <taxon>Saprolegniomycetes</taxon>
        <taxon>Saprolegniales</taxon>
        <taxon>Verrucalvaceae</taxon>
        <taxon>Aphanomyces</taxon>
    </lineage>
</organism>
<dbReference type="InterPro" id="IPR018247">
    <property type="entry name" value="EF_Hand_1_Ca_BS"/>
</dbReference>
<gene>
    <name evidence="4" type="ORF">H310_02492</name>
</gene>
<dbReference type="PROSITE" id="PS00018">
    <property type="entry name" value="EF_HAND_1"/>
    <property type="match status" value="3"/>
</dbReference>
<dbReference type="STRING" id="157072.A0A024UPN9"/>
<accession>A0A024UPN9</accession>
<evidence type="ECO:0000256" key="1">
    <source>
        <dbReference type="ARBA" id="ARBA00022837"/>
    </source>
</evidence>
<dbReference type="Gene3D" id="1.10.238.10">
    <property type="entry name" value="EF-hand"/>
    <property type="match status" value="2"/>
</dbReference>
<dbReference type="InterPro" id="IPR002048">
    <property type="entry name" value="EF_hand_dom"/>
</dbReference>
<feature type="region of interest" description="Disordered" evidence="2">
    <location>
        <begin position="658"/>
        <end position="681"/>
    </location>
</feature>
<feature type="region of interest" description="Disordered" evidence="2">
    <location>
        <begin position="313"/>
        <end position="335"/>
    </location>
</feature>
<protein>
    <recommendedName>
        <fullName evidence="3">EF-hand domain-containing protein</fullName>
    </recommendedName>
</protein>
<dbReference type="GeneID" id="20079542"/>
<dbReference type="OrthoDB" id="186625at2759"/>
<dbReference type="VEuPathDB" id="FungiDB:H310_02492"/>
<dbReference type="GO" id="GO:0005509">
    <property type="term" value="F:calcium ion binding"/>
    <property type="evidence" value="ECO:0007669"/>
    <property type="project" value="InterPro"/>
</dbReference>
<sequence>MTRIQAAASAAAPPTSLLMQQMKALGKRNVQDMFRHMDADGNGMIDREEFQQGLAAHGMDAAHIAALFRQLDPHRTGSIDYKTFFDTYYDQLPLPPALLSNAQVLEKVQHILQSKRHRLHKLFHSIDADKNGTIDHREFHQCLTSLGLHPSEINVVLDVFDPDGNGAIDYAEFSAAVLPLDGATELHALHLAMEKPHGVKAFPPPPSLVKPLMEQTPCDGLDGAADDVGVAELYATFVEKLLLKHRDLRSAFRVFDVKKEGQLPRDAFARCIESVFGDGAADATRRLWPFLDPTNSGFVPFYTFSKGKQHPSAQASPIRPSHLNPILPSPTKAPTRRSAVQEKVRLYLEGKYKNVGKGVGELYRLCHPDAVGVFDKRHLIRLLQAHCQLSADDAALFCSFGRPPSDMNMMEKDILLCLNATATPPEDVHPRELFKDAQRIVFLAETHNRTLQQLFRHVIQDTPDDKVVHTKLPLPRLSDLLFNTFQVDIPPDRLEDLLGSSDDITYSQLVHCAERKVLAIEAHHAMVTSAKTDFYGQPLGNRASEPPSPLSKRHVSDPAFLTHDMRIQDLPSPTKRALPCQLSAHDMNFKGAGVPSAVLGGVRCTVEPIVALPEPEERRVAPRWQSKTVEVAHEKIGLGGGRKKMANDPGRHNMNDLLLNPPPTTHHVSPSTRGGGTTRLW</sequence>
<dbReference type="PANTHER" id="PTHR20875:SF0">
    <property type="entry name" value="GH12158P"/>
    <property type="match status" value="1"/>
</dbReference>
<evidence type="ECO:0000259" key="3">
    <source>
        <dbReference type="PROSITE" id="PS50222"/>
    </source>
</evidence>
<reference evidence="4" key="1">
    <citation type="submission" date="2013-12" db="EMBL/GenBank/DDBJ databases">
        <title>The Genome Sequence of Aphanomyces invadans NJM9701.</title>
        <authorList>
            <consortium name="The Broad Institute Genomics Platform"/>
            <person name="Russ C."/>
            <person name="Tyler B."/>
            <person name="van West P."/>
            <person name="Dieguez-Uribeondo J."/>
            <person name="Young S.K."/>
            <person name="Zeng Q."/>
            <person name="Gargeya S."/>
            <person name="Fitzgerald M."/>
            <person name="Abouelleil A."/>
            <person name="Alvarado L."/>
            <person name="Chapman S.B."/>
            <person name="Gainer-Dewar J."/>
            <person name="Goldberg J."/>
            <person name="Griggs A."/>
            <person name="Gujja S."/>
            <person name="Hansen M."/>
            <person name="Howarth C."/>
            <person name="Imamovic A."/>
            <person name="Ireland A."/>
            <person name="Larimer J."/>
            <person name="McCowan C."/>
            <person name="Murphy C."/>
            <person name="Pearson M."/>
            <person name="Poon T.W."/>
            <person name="Priest M."/>
            <person name="Roberts A."/>
            <person name="Saif S."/>
            <person name="Shea T."/>
            <person name="Sykes S."/>
            <person name="Wortman J."/>
            <person name="Nusbaum C."/>
            <person name="Birren B."/>
        </authorList>
    </citation>
    <scope>NUCLEOTIDE SEQUENCE [LARGE SCALE GENOMIC DNA]</scope>
    <source>
        <strain evidence="4">NJM9701</strain>
    </source>
</reference>
<dbReference type="SMART" id="SM00054">
    <property type="entry name" value="EFh"/>
    <property type="match status" value="4"/>
</dbReference>
<feature type="domain" description="EF-hand" evidence="3">
    <location>
        <begin position="150"/>
        <end position="183"/>
    </location>
</feature>
<name>A0A024UPN9_9STRA</name>